<evidence type="ECO:0000313" key="7">
    <source>
        <dbReference type="Proteomes" id="UP000824262"/>
    </source>
</evidence>
<dbReference type="InterPro" id="IPR027383">
    <property type="entry name" value="Znf_put"/>
</dbReference>
<evidence type="ECO:0000256" key="2">
    <source>
        <dbReference type="ARBA" id="ARBA00024438"/>
    </source>
</evidence>
<feature type="region of interest" description="Disordered" evidence="3">
    <location>
        <begin position="114"/>
        <end position="161"/>
    </location>
</feature>
<feature type="domain" description="Putative zinc-finger" evidence="5">
    <location>
        <begin position="4"/>
        <end position="38"/>
    </location>
</feature>
<dbReference type="Gene3D" id="1.10.10.1320">
    <property type="entry name" value="Anti-sigma factor, zinc-finger domain"/>
    <property type="match status" value="1"/>
</dbReference>
<keyword evidence="4" id="KW-0472">Membrane</keyword>
<protein>
    <recommendedName>
        <fullName evidence="2">Anti-sigma-W factor RsiW</fullName>
    </recommendedName>
</protein>
<accession>A0A9D0ZDV5</accession>
<reference evidence="6" key="1">
    <citation type="submission" date="2020-10" db="EMBL/GenBank/DDBJ databases">
        <authorList>
            <person name="Gilroy R."/>
        </authorList>
    </citation>
    <scope>NUCLEOTIDE SEQUENCE</scope>
    <source>
        <strain evidence="6">ChiBcolR7-354</strain>
    </source>
</reference>
<feature type="transmembrane region" description="Helical" evidence="4">
    <location>
        <begin position="92"/>
        <end position="113"/>
    </location>
</feature>
<evidence type="ECO:0000256" key="1">
    <source>
        <dbReference type="ARBA" id="ARBA00024353"/>
    </source>
</evidence>
<dbReference type="Pfam" id="PF13490">
    <property type="entry name" value="zf-HC2"/>
    <property type="match status" value="1"/>
</dbReference>
<evidence type="ECO:0000256" key="4">
    <source>
        <dbReference type="SAM" id="Phobius"/>
    </source>
</evidence>
<gene>
    <name evidence="6" type="ORF">IAB77_03395</name>
</gene>
<dbReference type="EMBL" id="DVGA01000036">
    <property type="protein sequence ID" value="HIQ78287.1"/>
    <property type="molecule type" value="Genomic_DNA"/>
</dbReference>
<evidence type="ECO:0000259" key="5">
    <source>
        <dbReference type="Pfam" id="PF13490"/>
    </source>
</evidence>
<comment type="similarity">
    <text evidence="1">Belongs to the zinc-associated anti-sigma factor (ZAS) superfamily. Anti-sigma-W factor family.</text>
</comment>
<name>A0A9D0ZDV5_9FIRM</name>
<feature type="compositionally biased region" description="Low complexity" evidence="3">
    <location>
        <begin position="114"/>
        <end position="131"/>
    </location>
</feature>
<dbReference type="InterPro" id="IPR041916">
    <property type="entry name" value="Anti_sigma_zinc_sf"/>
</dbReference>
<dbReference type="AlphaFoldDB" id="A0A9D0ZDV5"/>
<dbReference type="Proteomes" id="UP000824262">
    <property type="component" value="Unassembled WGS sequence"/>
</dbReference>
<comment type="caution">
    <text evidence="6">The sequence shown here is derived from an EMBL/GenBank/DDBJ whole genome shotgun (WGS) entry which is preliminary data.</text>
</comment>
<evidence type="ECO:0000313" key="6">
    <source>
        <dbReference type="EMBL" id="HIQ78287.1"/>
    </source>
</evidence>
<sequence>MKDCGEYQREISLLIDGELSEPQKTGLLRHIGQCRECRRVYDAFNAISLSLSAEEAPASLKADVMSAIKDLNVSPMPTAGQQKPKKFRTSRIIALAACLALVIAAAAAAPHLGGRAAAPSEGSSPAAFGMMGEAGEGSGEISDREAEAAEDAPAAGSDALPEVNNALPEEDAVGPESALFETGDEASGGGETDAMNTSRPCLRASEVTAAEVYEDGELMSSLDAGEAPELASILKYAGPYGGAEPDVDGYSVNFSSDEGEIVVEVFIVGGGLACLCEGEAYTAEGSAADFLSAVGG</sequence>
<organism evidence="6 7">
    <name type="scientific">Candidatus Scatomorpha intestinavium</name>
    <dbReference type="NCBI Taxonomy" id="2840922"/>
    <lineage>
        <taxon>Bacteria</taxon>
        <taxon>Bacillati</taxon>
        <taxon>Bacillota</taxon>
        <taxon>Clostridia</taxon>
        <taxon>Eubacteriales</taxon>
        <taxon>Candidatus Scatomorpha</taxon>
    </lineage>
</organism>
<evidence type="ECO:0000256" key="3">
    <source>
        <dbReference type="SAM" id="MobiDB-lite"/>
    </source>
</evidence>
<keyword evidence="4" id="KW-0812">Transmembrane</keyword>
<keyword evidence="4" id="KW-1133">Transmembrane helix</keyword>
<reference evidence="6" key="2">
    <citation type="journal article" date="2021" name="PeerJ">
        <title>Extensive microbial diversity within the chicken gut microbiome revealed by metagenomics and culture.</title>
        <authorList>
            <person name="Gilroy R."/>
            <person name="Ravi A."/>
            <person name="Getino M."/>
            <person name="Pursley I."/>
            <person name="Horton D.L."/>
            <person name="Alikhan N.F."/>
            <person name="Baker D."/>
            <person name="Gharbi K."/>
            <person name="Hall N."/>
            <person name="Watson M."/>
            <person name="Adriaenssens E.M."/>
            <person name="Foster-Nyarko E."/>
            <person name="Jarju S."/>
            <person name="Secka A."/>
            <person name="Antonio M."/>
            <person name="Oren A."/>
            <person name="Chaudhuri R.R."/>
            <person name="La Ragione R."/>
            <person name="Hildebrand F."/>
            <person name="Pallen M.J."/>
        </authorList>
    </citation>
    <scope>NUCLEOTIDE SEQUENCE</scope>
    <source>
        <strain evidence="6">ChiBcolR7-354</strain>
    </source>
</reference>
<proteinExistence type="inferred from homology"/>